<organism evidence="1 2">
    <name type="scientific">Rhodoferax ferrireducens</name>
    <dbReference type="NCBI Taxonomy" id="192843"/>
    <lineage>
        <taxon>Bacteria</taxon>
        <taxon>Pseudomonadati</taxon>
        <taxon>Pseudomonadota</taxon>
        <taxon>Betaproteobacteria</taxon>
        <taxon>Burkholderiales</taxon>
        <taxon>Comamonadaceae</taxon>
        <taxon>Rhodoferax</taxon>
    </lineage>
</organism>
<dbReference type="InterPro" id="IPR005368">
    <property type="entry name" value="UPF0175"/>
</dbReference>
<dbReference type="Proteomes" id="UP000192505">
    <property type="component" value="Unassembled WGS sequence"/>
</dbReference>
<protein>
    <submittedName>
        <fullName evidence="1">Uncharacterized protein</fullName>
    </submittedName>
</protein>
<proteinExistence type="predicted"/>
<reference evidence="1 2" key="1">
    <citation type="submission" date="2017-01" db="EMBL/GenBank/DDBJ databases">
        <title>Novel large sulfur bacteria in the metagenomes of groundwater-fed chemosynthetic microbial mats in the Lake Huron basin.</title>
        <authorList>
            <person name="Sharrar A.M."/>
            <person name="Flood B.E."/>
            <person name="Bailey J.V."/>
            <person name="Jones D.S."/>
            <person name="Biddanda B."/>
            <person name="Ruberg S.A."/>
            <person name="Marcus D.N."/>
            <person name="Dick G.J."/>
        </authorList>
    </citation>
    <scope>NUCLEOTIDE SEQUENCE [LARGE SCALE GENOMIC DNA]</scope>
    <source>
        <strain evidence="1">A7</strain>
    </source>
</reference>
<gene>
    <name evidence="1" type="ORF">BWK72_07715</name>
</gene>
<sequence length="82" mass="8931">MQIIVEVPNGYLDALHRSPGDFAQEAKLAMAAKLFEMKRLSSGMAARLIGMDRVAFLAELQRQGVPLMDLDADDLAQDVANA</sequence>
<name>A0A1W9KWC6_9BURK</name>
<accession>A0A1W9KWC6</accession>
<evidence type="ECO:0000313" key="1">
    <source>
        <dbReference type="EMBL" id="OQW88823.1"/>
    </source>
</evidence>
<evidence type="ECO:0000313" key="2">
    <source>
        <dbReference type="Proteomes" id="UP000192505"/>
    </source>
</evidence>
<comment type="caution">
    <text evidence="1">The sequence shown here is derived from an EMBL/GenBank/DDBJ whole genome shotgun (WGS) entry which is preliminary data.</text>
</comment>
<dbReference type="Pfam" id="PF03683">
    <property type="entry name" value="UPF0175"/>
    <property type="match status" value="1"/>
</dbReference>
<dbReference type="EMBL" id="MTEI01000003">
    <property type="protein sequence ID" value="OQW88823.1"/>
    <property type="molecule type" value="Genomic_DNA"/>
</dbReference>
<dbReference type="AlphaFoldDB" id="A0A1W9KWC6"/>